<evidence type="ECO:0008006" key="4">
    <source>
        <dbReference type="Google" id="ProtNLM"/>
    </source>
</evidence>
<evidence type="ECO:0000313" key="2">
    <source>
        <dbReference type="EMBL" id="MDF3294327.1"/>
    </source>
</evidence>
<dbReference type="EMBL" id="JARJBC010000043">
    <property type="protein sequence ID" value="MDF3294327.1"/>
    <property type="molecule type" value="Genomic_DNA"/>
</dbReference>
<evidence type="ECO:0000313" key="3">
    <source>
        <dbReference type="Proteomes" id="UP001216579"/>
    </source>
</evidence>
<protein>
    <recommendedName>
        <fullName evidence="4">F5/8 type C domain-containing protein</fullName>
    </recommendedName>
</protein>
<gene>
    <name evidence="2" type="ORF">P3G67_35060</name>
</gene>
<keyword evidence="3" id="KW-1185">Reference proteome</keyword>
<feature type="compositionally biased region" description="Polar residues" evidence="1">
    <location>
        <begin position="21"/>
        <end position="41"/>
    </location>
</feature>
<dbReference type="RefSeq" id="WP_276097120.1">
    <property type="nucleotide sequence ID" value="NZ_JARJBC010000043.1"/>
</dbReference>
<reference evidence="2 3" key="1">
    <citation type="submission" date="2023-03" db="EMBL/GenBank/DDBJ databases">
        <title>Draft genome sequence of Streptomyces sp. RB6PN23 isolated from peat swamp forest in Thailand.</title>
        <authorList>
            <person name="Klaysubun C."/>
            <person name="Duangmal K."/>
        </authorList>
    </citation>
    <scope>NUCLEOTIDE SEQUENCE [LARGE SCALE GENOMIC DNA]</scope>
    <source>
        <strain evidence="2 3">RB6PN23</strain>
    </source>
</reference>
<dbReference type="Proteomes" id="UP001216579">
    <property type="component" value="Unassembled WGS sequence"/>
</dbReference>
<feature type="region of interest" description="Disordered" evidence="1">
    <location>
        <begin position="16"/>
        <end position="48"/>
    </location>
</feature>
<sequence length="133" mass="14455">MQHLTVITAGERVTACHRSRPAQSRTTSPWTKPASASTTRTPVIPVSPPNHSGFGWKRIWFSLGADYADVRIKVAVHNGTSWTTTNYDVLAGSPRVGFEVATGTTKLSIGRVKKTATDTNDNSPFSWLLESQA</sequence>
<evidence type="ECO:0000256" key="1">
    <source>
        <dbReference type="SAM" id="MobiDB-lite"/>
    </source>
</evidence>
<accession>A0ABT5ZWX7</accession>
<comment type="caution">
    <text evidence="2">The sequence shown here is derived from an EMBL/GenBank/DDBJ whole genome shotgun (WGS) entry which is preliminary data.</text>
</comment>
<proteinExistence type="predicted"/>
<organism evidence="2 3">
    <name type="scientific">Streptomyces silvisoli</name>
    <dbReference type="NCBI Taxonomy" id="3034235"/>
    <lineage>
        <taxon>Bacteria</taxon>
        <taxon>Bacillati</taxon>
        <taxon>Actinomycetota</taxon>
        <taxon>Actinomycetes</taxon>
        <taxon>Kitasatosporales</taxon>
        <taxon>Streptomycetaceae</taxon>
        <taxon>Streptomyces</taxon>
    </lineage>
</organism>
<name>A0ABT5ZWX7_9ACTN</name>